<protein>
    <submittedName>
        <fullName evidence="1">Uncharacterized protein</fullName>
    </submittedName>
</protein>
<evidence type="ECO:0000313" key="1">
    <source>
        <dbReference type="EMBL" id="GBL90145.1"/>
    </source>
</evidence>
<dbReference type="EMBL" id="BGPR01000069">
    <property type="protein sequence ID" value="GBL90145.1"/>
    <property type="molecule type" value="Genomic_DNA"/>
</dbReference>
<keyword evidence="2" id="KW-1185">Reference proteome</keyword>
<evidence type="ECO:0000313" key="2">
    <source>
        <dbReference type="Proteomes" id="UP000499080"/>
    </source>
</evidence>
<comment type="caution">
    <text evidence="1">The sequence shown here is derived from an EMBL/GenBank/DDBJ whole genome shotgun (WGS) entry which is preliminary data.</text>
</comment>
<gene>
    <name evidence="1" type="ORF">AVEN_135484_1</name>
</gene>
<accession>A0A4Y2BFI3</accession>
<sequence length="124" mass="14120">MPSLKPVIHDRSTSLKWRGGTPHRSIFQPIYLDWSFTAAPRKPISYGRSRSPTAPTSSPACSDFLYSERASPFPHVSTLVAFQYLWLGSPYGALEYLKRDIHQCSTPLFFERRIANAFVNVKSR</sequence>
<reference evidence="1 2" key="1">
    <citation type="journal article" date="2019" name="Sci. Rep.">
        <title>Orb-weaving spider Araneus ventricosus genome elucidates the spidroin gene catalogue.</title>
        <authorList>
            <person name="Kono N."/>
            <person name="Nakamura H."/>
            <person name="Ohtoshi R."/>
            <person name="Moran D.A.P."/>
            <person name="Shinohara A."/>
            <person name="Yoshida Y."/>
            <person name="Fujiwara M."/>
            <person name="Mori M."/>
            <person name="Tomita M."/>
            <person name="Arakawa K."/>
        </authorList>
    </citation>
    <scope>NUCLEOTIDE SEQUENCE [LARGE SCALE GENOMIC DNA]</scope>
</reference>
<dbReference type="Proteomes" id="UP000499080">
    <property type="component" value="Unassembled WGS sequence"/>
</dbReference>
<proteinExistence type="predicted"/>
<organism evidence="1 2">
    <name type="scientific">Araneus ventricosus</name>
    <name type="common">Orbweaver spider</name>
    <name type="synonym">Epeira ventricosa</name>
    <dbReference type="NCBI Taxonomy" id="182803"/>
    <lineage>
        <taxon>Eukaryota</taxon>
        <taxon>Metazoa</taxon>
        <taxon>Ecdysozoa</taxon>
        <taxon>Arthropoda</taxon>
        <taxon>Chelicerata</taxon>
        <taxon>Arachnida</taxon>
        <taxon>Araneae</taxon>
        <taxon>Araneomorphae</taxon>
        <taxon>Entelegynae</taxon>
        <taxon>Araneoidea</taxon>
        <taxon>Araneidae</taxon>
        <taxon>Araneus</taxon>
    </lineage>
</organism>
<dbReference type="AlphaFoldDB" id="A0A4Y2BFI3"/>
<name>A0A4Y2BFI3_ARAVE</name>